<feature type="transmembrane region" description="Helical" evidence="1">
    <location>
        <begin position="40"/>
        <end position="62"/>
    </location>
</feature>
<keyword evidence="1" id="KW-0472">Membrane</keyword>
<comment type="caution">
    <text evidence="2">The sequence shown here is derived from an EMBL/GenBank/DDBJ whole genome shotgun (WGS) entry which is preliminary data.</text>
</comment>
<keyword evidence="1" id="KW-1133">Transmembrane helix</keyword>
<gene>
    <name evidence="2" type="ORF">HII31_02736</name>
</gene>
<dbReference type="PROSITE" id="PS51257">
    <property type="entry name" value="PROKAR_LIPOPROTEIN"/>
    <property type="match status" value="1"/>
</dbReference>
<evidence type="ECO:0000256" key="1">
    <source>
        <dbReference type="SAM" id="Phobius"/>
    </source>
</evidence>
<keyword evidence="1" id="KW-0812">Transmembrane</keyword>
<dbReference type="AlphaFoldDB" id="A0A8H6VPQ1"/>
<name>A0A8H6VPQ1_9PEZI</name>
<dbReference type="EMBL" id="JABCIY010000033">
    <property type="protein sequence ID" value="KAF7195974.1"/>
    <property type="molecule type" value="Genomic_DNA"/>
</dbReference>
<organism evidence="2 3">
    <name type="scientific">Pseudocercospora fuligena</name>
    <dbReference type="NCBI Taxonomy" id="685502"/>
    <lineage>
        <taxon>Eukaryota</taxon>
        <taxon>Fungi</taxon>
        <taxon>Dikarya</taxon>
        <taxon>Ascomycota</taxon>
        <taxon>Pezizomycotina</taxon>
        <taxon>Dothideomycetes</taxon>
        <taxon>Dothideomycetidae</taxon>
        <taxon>Mycosphaerellales</taxon>
        <taxon>Mycosphaerellaceae</taxon>
        <taxon>Pseudocercospora</taxon>
    </lineage>
</organism>
<proteinExistence type="predicted"/>
<dbReference type="OrthoDB" id="2150604at2759"/>
<keyword evidence="3" id="KW-1185">Reference proteome</keyword>
<feature type="transmembrane region" description="Helical" evidence="1">
    <location>
        <begin position="110"/>
        <end position="132"/>
    </location>
</feature>
<dbReference type="Proteomes" id="UP000660729">
    <property type="component" value="Unassembled WGS sequence"/>
</dbReference>
<accession>A0A8H6VPQ1</accession>
<sequence length="161" mass="18075">MRAEFFIPCSAHLWQGALLASCLTSTGDWPNVLGNGRSQPWTVTTCWYAGIVCALFAVLTVAQQAMRLHRLAAHRDGLERIRRCMASRRLSQDGQVLPHRWRVHTWQIGPALLTVSVLCMVVGMGIMLWVGAQEGPLKKEYEKWWDGNAKVCARSPVGKFQ</sequence>
<evidence type="ECO:0000313" key="2">
    <source>
        <dbReference type="EMBL" id="KAF7195974.1"/>
    </source>
</evidence>
<reference evidence="2" key="1">
    <citation type="submission" date="2020-04" db="EMBL/GenBank/DDBJ databases">
        <title>Draft genome resource of the tomato pathogen Pseudocercospora fuligena.</title>
        <authorList>
            <person name="Zaccaron A."/>
        </authorList>
    </citation>
    <scope>NUCLEOTIDE SEQUENCE</scope>
    <source>
        <strain evidence="2">PF001</strain>
    </source>
</reference>
<protein>
    <submittedName>
        <fullName evidence="2">Uncharacterized protein</fullName>
    </submittedName>
</protein>
<evidence type="ECO:0000313" key="3">
    <source>
        <dbReference type="Proteomes" id="UP000660729"/>
    </source>
</evidence>